<sequence>MTSAAAVAPGVDLGLRARQLVRLHDAVMSGSRSLEEPRPVVARSWARMKSLGLDPDRPLHRDILPIDQVEARRAESALALVADRIRAVLTRVADASLFIVVITDRDGVILWREGSPAILRQADSLGFALGAHWSETYVGTNAIGTALAEQAPVQLFSAEHFEHRQHPWYCTAAPVHDPRDGSLLGIVDVSGPAMTMHPALVALVDSAVQLAQGALWQHHEQQLRRLRERASHLIATAGSPLLLVDDHGWVAHREGVSVRDRIAAPRADRPLAVPGLGMCLPERVGDGWLVRPAPEPRRLSARLGRDDTLHLAGGAEDQPWTVPLSRRHAQILRLLAAAPRGMTAAALSTRLYGDGEHEVAVRAEISRLRRAAGALVEAAPYRIADGIDVVCD</sequence>
<reference evidence="3" key="1">
    <citation type="journal article" date="2019" name="Int. J. Syst. Evol. Microbiol.">
        <title>The Global Catalogue of Microorganisms (GCM) 10K type strain sequencing project: providing services to taxonomists for standard genome sequencing and annotation.</title>
        <authorList>
            <consortium name="The Broad Institute Genomics Platform"/>
            <consortium name="The Broad Institute Genome Sequencing Center for Infectious Disease"/>
            <person name="Wu L."/>
            <person name="Ma J."/>
        </authorList>
    </citation>
    <scope>NUCLEOTIDE SEQUENCE [LARGE SCALE GENOMIC DNA]</scope>
    <source>
        <strain evidence="3">NBRC 106593</strain>
    </source>
</reference>
<dbReference type="EMBL" id="JBHSWJ010000002">
    <property type="protein sequence ID" value="MFC6713379.1"/>
    <property type="molecule type" value="Genomic_DNA"/>
</dbReference>
<evidence type="ECO:0000313" key="2">
    <source>
        <dbReference type="EMBL" id="MFC6713379.1"/>
    </source>
</evidence>
<keyword evidence="3" id="KW-1185">Reference proteome</keyword>
<dbReference type="InterPro" id="IPR029016">
    <property type="entry name" value="GAF-like_dom_sf"/>
</dbReference>
<name>A0ABW2AR30_9MICO</name>
<protein>
    <submittedName>
        <fullName evidence="2">GAF domain-containing protein</fullName>
    </submittedName>
</protein>
<proteinExistence type="predicted"/>
<organism evidence="2 3">
    <name type="scientific">Branchiibius cervicis</name>
    <dbReference type="NCBI Taxonomy" id="908252"/>
    <lineage>
        <taxon>Bacteria</taxon>
        <taxon>Bacillati</taxon>
        <taxon>Actinomycetota</taxon>
        <taxon>Actinomycetes</taxon>
        <taxon>Micrococcales</taxon>
        <taxon>Dermacoccaceae</taxon>
        <taxon>Branchiibius</taxon>
    </lineage>
</organism>
<evidence type="ECO:0000313" key="3">
    <source>
        <dbReference type="Proteomes" id="UP001596356"/>
    </source>
</evidence>
<dbReference type="InterPro" id="IPR003018">
    <property type="entry name" value="GAF"/>
</dbReference>
<gene>
    <name evidence="2" type="ORF">ACFQBT_05800</name>
</gene>
<evidence type="ECO:0000259" key="1">
    <source>
        <dbReference type="Pfam" id="PF01590"/>
    </source>
</evidence>
<comment type="caution">
    <text evidence="2">The sequence shown here is derived from an EMBL/GenBank/DDBJ whole genome shotgun (WGS) entry which is preliminary data.</text>
</comment>
<dbReference type="Pfam" id="PF01590">
    <property type="entry name" value="GAF"/>
    <property type="match status" value="1"/>
</dbReference>
<dbReference type="RefSeq" id="WP_377821080.1">
    <property type="nucleotide sequence ID" value="NZ_JBHSWJ010000002.1"/>
</dbReference>
<dbReference type="Proteomes" id="UP001596356">
    <property type="component" value="Unassembled WGS sequence"/>
</dbReference>
<dbReference type="Gene3D" id="3.30.450.40">
    <property type="match status" value="1"/>
</dbReference>
<feature type="domain" description="GAF" evidence="1">
    <location>
        <begin position="82"/>
        <end position="211"/>
    </location>
</feature>
<accession>A0ABW2AR30</accession>
<dbReference type="SUPFAM" id="SSF55781">
    <property type="entry name" value="GAF domain-like"/>
    <property type="match status" value="1"/>
</dbReference>